<evidence type="ECO:0008006" key="3">
    <source>
        <dbReference type="Google" id="ProtNLM"/>
    </source>
</evidence>
<dbReference type="Proteomes" id="UP001231941">
    <property type="component" value="Unassembled WGS sequence"/>
</dbReference>
<dbReference type="SUPFAM" id="SSF109854">
    <property type="entry name" value="DinB/YfiT-like putative metalloenzymes"/>
    <property type="match status" value="1"/>
</dbReference>
<keyword evidence="2" id="KW-1185">Reference proteome</keyword>
<proteinExistence type="predicted"/>
<dbReference type="EMBL" id="JAVAMP010000007">
    <property type="protein sequence ID" value="MDP5275305.1"/>
    <property type="molecule type" value="Genomic_DNA"/>
</dbReference>
<dbReference type="Gene3D" id="1.20.120.450">
    <property type="entry name" value="dinb family like domain"/>
    <property type="match status" value="1"/>
</dbReference>
<accession>A0ABT9J113</accession>
<dbReference type="InterPro" id="IPR034660">
    <property type="entry name" value="DinB/YfiT-like"/>
</dbReference>
<evidence type="ECO:0000313" key="2">
    <source>
        <dbReference type="Proteomes" id="UP001231941"/>
    </source>
</evidence>
<sequence length="172" mass="20492">MKLFMKISQLRMTEHYLPKMIRCLEVLNEEQVWKKDKAYLNSIGGLVLHICEHIKRNTDGTDNRTSFRKTNPQEEKGIENFFPDEQLTSDELIEVVKQTFESWFHSQELYFQSSTVNSGEIDIHKMYHLIEHVSYHLGQIVDRTQHITGQSYQFCQNGLNERNLRMKIEREI</sequence>
<dbReference type="RefSeq" id="WP_305992616.1">
    <property type="nucleotide sequence ID" value="NZ_JAVAMP010000007.1"/>
</dbReference>
<organism evidence="1 2">
    <name type="scientific">Chengkuizengella axinellae</name>
    <dbReference type="NCBI Taxonomy" id="3064388"/>
    <lineage>
        <taxon>Bacteria</taxon>
        <taxon>Bacillati</taxon>
        <taxon>Bacillota</taxon>
        <taxon>Bacilli</taxon>
        <taxon>Bacillales</taxon>
        <taxon>Paenibacillaceae</taxon>
        <taxon>Chengkuizengella</taxon>
    </lineage>
</organism>
<comment type="caution">
    <text evidence="1">The sequence shown here is derived from an EMBL/GenBank/DDBJ whole genome shotgun (WGS) entry which is preliminary data.</text>
</comment>
<evidence type="ECO:0000313" key="1">
    <source>
        <dbReference type="EMBL" id="MDP5275305.1"/>
    </source>
</evidence>
<protein>
    <recommendedName>
        <fullName evidence="3">DUF1572 domain-containing protein</fullName>
    </recommendedName>
</protein>
<name>A0ABT9J113_9BACL</name>
<gene>
    <name evidence="1" type="ORF">Q5Y73_14435</name>
</gene>
<reference evidence="1 2" key="1">
    <citation type="submission" date="2023-08" db="EMBL/GenBank/DDBJ databases">
        <authorList>
            <person name="Park J.-S."/>
        </authorList>
    </citation>
    <scope>NUCLEOTIDE SEQUENCE [LARGE SCALE GENOMIC DNA]</scope>
    <source>
        <strain evidence="1 2">2205SS18-9</strain>
    </source>
</reference>